<comment type="similarity">
    <text evidence="1 4">Belongs to the D-isomer specific 2-hydroxyacid dehydrogenase family.</text>
</comment>
<dbReference type="PROSITE" id="PS00671">
    <property type="entry name" value="D_2_HYDROXYACID_DH_3"/>
    <property type="match status" value="1"/>
</dbReference>
<reference evidence="7 8" key="1">
    <citation type="submission" date="2020-08" db="EMBL/GenBank/DDBJ databases">
        <title>Sphingobacterium sp. DN00404 isolated from aquaculture water.</title>
        <authorList>
            <person name="Zhang M."/>
        </authorList>
    </citation>
    <scope>NUCLEOTIDE SEQUENCE [LARGE SCALE GENOMIC DNA]</scope>
    <source>
        <strain evidence="7 8">KCTC 32294</strain>
    </source>
</reference>
<evidence type="ECO:0000256" key="3">
    <source>
        <dbReference type="ARBA" id="ARBA00023027"/>
    </source>
</evidence>
<evidence type="ECO:0000313" key="7">
    <source>
        <dbReference type="EMBL" id="MBD1424536.1"/>
    </source>
</evidence>
<evidence type="ECO:0000256" key="4">
    <source>
        <dbReference type="RuleBase" id="RU003719"/>
    </source>
</evidence>
<dbReference type="InterPro" id="IPR006140">
    <property type="entry name" value="D-isomer_DH_NAD-bd"/>
</dbReference>
<evidence type="ECO:0000313" key="8">
    <source>
        <dbReference type="Proteomes" id="UP000606494"/>
    </source>
</evidence>
<evidence type="ECO:0000259" key="6">
    <source>
        <dbReference type="Pfam" id="PF02826"/>
    </source>
</evidence>
<sequence>MKIVVLDGYAMNPGDLSWDGLQRLGDVVIYDRSSEKEVLERAKGAEIVLTNKVSLPAQIIESLPELKYIGVMATGYNIIDMDCARKRGIVVTNVPGYSTPSVVQLTFSLLLELCYRTQRHSDAVTGGKWTASPDFCFWDYPLTELSGKTLGIIGFGSIGQKVADVGAALGMSVLAYSRTKTDQSHRKNFKWATEQADLLAQADIVSLHCPLTPQTENLINVSSLAIMKPSAVIINTSRGGLVDASALANALNEDRISGAGIDVLPIEPPPAGNPLFNAKNCLITPHIAWATKESRIRLLDVVVGNIKSFLDGQSVNVIGS</sequence>
<dbReference type="InterPro" id="IPR050418">
    <property type="entry name" value="D-iso_2-hydroxyacid_DH_PdxB"/>
</dbReference>
<keyword evidence="8" id="KW-1185">Reference proteome</keyword>
<dbReference type="PROSITE" id="PS00670">
    <property type="entry name" value="D_2_HYDROXYACID_DH_2"/>
    <property type="match status" value="1"/>
</dbReference>
<dbReference type="InterPro" id="IPR029753">
    <property type="entry name" value="D-isomer_DH_CS"/>
</dbReference>
<dbReference type="PANTHER" id="PTHR43761">
    <property type="entry name" value="D-ISOMER SPECIFIC 2-HYDROXYACID DEHYDROGENASE FAMILY PROTEIN (AFU_ORTHOLOGUE AFUA_1G13630)"/>
    <property type="match status" value="1"/>
</dbReference>
<evidence type="ECO:0000259" key="5">
    <source>
        <dbReference type="Pfam" id="PF00389"/>
    </source>
</evidence>
<dbReference type="SUPFAM" id="SSF52283">
    <property type="entry name" value="Formate/glycerate dehydrogenase catalytic domain-like"/>
    <property type="match status" value="1"/>
</dbReference>
<evidence type="ECO:0000256" key="2">
    <source>
        <dbReference type="ARBA" id="ARBA00023002"/>
    </source>
</evidence>
<dbReference type="InterPro" id="IPR006139">
    <property type="entry name" value="D-isomer_2_OHA_DH_cat_dom"/>
</dbReference>
<dbReference type="SUPFAM" id="SSF51735">
    <property type="entry name" value="NAD(P)-binding Rossmann-fold domains"/>
    <property type="match status" value="1"/>
</dbReference>
<organism evidence="7 8">
    <name type="scientific">Sphingobacterium arenae</name>
    <dbReference type="NCBI Taxonomy" id="1280598"/>
    <lineage>
        <taxon>Bacteria</taxon>
        <taxon>Pseudomonadati</taxon>
        <taxon>Bacteroidota</taxon>
        <taxon>Sphingobacteriia</taxon>
        <taxon>Sphingobacteriales</taxon>
        <taxon>Sphingobacteriaceae</taxon>
        <taxon>Sphingobacterium</taxon>
    </lineage>
</organism>
<proteinExistence type="inferred from homology"/>
<keyword evidence="3" id="KW-0520">NAD</keyword>
<dbReference type="Pfam" id="PF00389">
    <property type="entry name" value="2-Hacid_dh"/>
    <property type="match status" value="1"/>
</dbReference>
<comment type="caution">
    <text evidence="7">The sequence shown here is derived from an EMBL/GenBank/DDBJ whole genome shotgun (WGS) entry which is preliminary data.</text>
</comment>
<accession>A0ABR7XZP9</accession>
<dbReference type="Gene3D" id="3.40.50.720">
    <property type="entry name" value="NAD(P)-binding Rossmann-like Domain"/>
    <property type="match status" value="2"/>
</dbReference>
<evidence type="ECO:0000256" key="1">
    <source>
        <dbReference type="ARBA" id="ARBA00005854"/>
    </source>
</evidence>
<feature type="domain" description="D-isomer specific 2-hydroxyacid dehydrogenase catalytic" evidence="5">
    <location>
        <begin position="22"/>
        <end position="315"/>
    </location>
</feature>
<name>A0ABR7XZP9_9SPHI</name>
<gene>
    <name evidence="7" type="ORF">H8B17_02995</name>
</gene>
<dbReference type="InterPro" id="IPR036291">
    <property type="entry name" value="NAD(P)-bd_dom_sf"/>
</dbReference>
<dbReference type="EMBL" id="JACNYK010000001">
    <property type="protein sequence ID" value="MBD1424536.1"/>
    <property type="molecule type" value="Genomic_DNA"/>
</dbReference>
<dbReference type="CDD" id="cd12162">
    <property type="entry name" value="2-Hacid_dh_4"/>
    <property type="match status" value="1"/>
</dbReference>
<keyword evidence="2 4" id="KW-0560">Oxidoreductase</keyword>
<dbReference type="Pfam" id="PF02826">
    <property type="entry name" value="2-Hacid_dh_C"/>
    <property type="match status" value="1"/>
</dbReference>
<protein>
    <submittedName>
        <fullName evidence="7">D-2-hydroxyacid dehydrogenase</fullName>
    </submittedName>
</protein>
<dbReference type="PROSITE" id="PS00065">
    <property type="entry name" value="D_2_HYDROXYACID_DH_1"/>
    <property type="match status" value="1"/>
</dbReference>
<dbReference type="InterPro" id="IPR029752">
    <property type="entry name" value="D-isomer_DH_CS1"/>
</dbReference>
<feature type="domain" description="D-isomer specific 2-hydroxyacid dehydrogenase NAD-binding" evidence="6">
    <location>
        <begin position="108"/>
        <end position="288"/>
    </location>
</feature>
<dbReference type="PANTHER" id="PTHR43761:SF1">
    <property type="entry name" value="D-ISOMER SPECIFIC 2-HYDROXYACID DEHYDROGENASE CATALYTIC DOMAIN-CONTAINING PROTEIN-RELATED"/>
    <property type="match status" value="1"/>
</dbReference>
<dbReference type="Proteomes" id="UP000606494">
    <property type="component" value="Unassembled WGS sequence"/>
</dbReference>
<dbReference type="RefSeq" id="WP_190307671.1">
    <property type="nucleotide sequence ID" value="NZ_JACNYK010000001.1"/>
</dbReference>